<keyword evidence="2" id="KW-0012">Acyltransferase</keyword>
<dbReference type="Proteomes" id="UP000245754">
    <property type="component" value="Unassembled WGS sequence"/>
</dbReference>
<dbReference type="GO" id="GO:0005840">
    <property type="term" value="C:ribosome"/>
    <property type="evidence" value="ECO:0007669"/>
    <property type="project" value="UniProtKB-KW"/>
</dbReference>
<dbReference type="EMBL" id="QGGT01000007">
    <property type="protein sequence ID" value="PWK32287.1"/>
    <property type="molecule type" value="Genomic_DNA"/>
</dbReference>
<dbReference type="Gene3D" id="3.40.630.30">
    <property type="match status" value="1"/>
</dbReference>
<gene>
    <name evidence="4" type="ORF">C7419_10777</name>
</gene>
<dbReference type="CDD" id="cd04301">
    <property type="entry name" value="NAT_SF"/>
    <property type="match status" value="1"/>
</dbReference>
<dbReference type="Pfam" id="PF13508">
    <property type="entry name" value="Acetyltransf_7"/>
    <property type="match status" value="1"/>
</dbReference>
<dbReference type="PANTHER" id="PTHR43877">
    <property type="entry name" value="AMINOALKYLPHOSPHONATE N-ACETYLTRANSFERASE-RELATED-RELATED"/>
    <property type="match status" value="1"/>
</dbReference>
<evidence type="ECO:0000313" key="5">
    <source>
        <dbReference type="Proteomes" id="UP000245754"/>
    </source>
</evidence>
<feature type="domain" description="N-acetyltransferase" evidence="3">
    <location>
        <begin position="1"/>
        <end position="169"/>
    </location>
</feature>
<reference evidence="4 5" key="1">
    <citation type="submission" date="2018-05" db="EMBL/GenBank/DDBJ databases">
        <title>Genomic Encyclopedia of Type Strains, Phase IV (KMG-V): Genome sequencing to study the core and pangenomes of soil and plant-associated prokaryotes.</title>
        <authorList>
            <person name="Whitman W."/>
        </authorList>
    </citation>
    <scope>NUCLEOTIDE SEQUENCE [LARGE SCALE GENOMIC DNA]</scope>
    <source>
        <strain evidence="4 5">SLV-132</strain>
    </source>
</reference>
<dbReference type="SUPFAM" id="SSF55729">
    <property type="entry name" value="Acyl-CoA N-acyltransferases (Nat)"/>
    <property type="match status" value="1"/>
</dbReference>
<organism evidence="4 5">
    <name type="scientific">Cupriavidus plantarum</name>
    <dbReference type="NCBI Taxonomy" id="942865"/>
    <lineage>
        <taxon>Bacteria</taxon>
        <taxon>Pseudomonadati</taxon>
        <taxon>Pseudomonadota</taxon>
        <taxon>Betaproteobacteria</taxon>
        <taxon>Burkholderiales</taxon>
        <taxon>Burkholderiaceae</taxon>
        <taxon>Cupriavidus</taxon>
    </lineage>
</organism>
<dbReference type="InterPro" id="IPR016181">
    <property type="entry name" value="Acyl_CoA_acyltransferase"/>
</dbReference>
<dbReference type="AlphaFoldDB" id="A0A316ENN6"/>
<dbReference type="GO" id="GO:0016747">
    <property type="term" value="F:acyltransferase activity, transferring groups other than amino-acyl groups"/>
    <property type="evidence" value="ECO:0007669"/>
    <property type="project" value="InterPro"/>
</dbReference>
<accession>A0A316ENN6</accession>
<dbReference type="InterPro" id="IPR050832">
    <property type="entry name" value="Bact_Acetyltransf"/>
</dbReference>
<keyword evidence="4" id="KW-0689">Ribosomal protein</keyword>
<name>A0A316ENN6_9BURK</name>
<dbReference type="InterPro" id="IPR000182">
    <property type="entry name" value="GNAT_dom"/>
</dbReference>
<evidence type="ECO:0000313" key="4">
    <source>
        <dbReference type="EMBL" id="PWK32287.1"/>
    </source>
</evidence>
<protein>
    <submittedName>
        <fullName evidence="4">Ribosomal protein S18 acetylase RimI-like enzyme</fullName>
    </submittedName>
</protein>
<sequence length="170" mass="18603">MTRADLAGVVAVQAQCYGDGLIESEAALASRIALSPQTCWIALEAENHDHDGARFLGYLLTHPWTAASLPPWNGQLQRDWPEHAPLVWFIHDMAVAPAGRGMGIAMRLYEAAHASALEQGWETSRLIAVQSAAPWWRRLGYAPIDAQNAYAAKLAAYGDTAVLMEKRLKP</sequence>
<proteinExistence type="predicted"/>
<evidence type="ECO:0000259" key="3">
    <source>
        <dbReference type="PROSITE" id="PS51186"/>
    </source>
</evidence>
<evidence type="ECO:0000256" key="1">
    <source>
        <dbReference type="ARBA" id="ARBA00022679"/>
    </source>
</evidence>
<evidence type="ECO:0000256" key="2">
    <source>
        <dbReference type="ARBA" id="ARBA00023315"/>
    </source>
</evidence>
<keyword evidence="5" id="KW-1185">Reference proteome</keyword>
<dbReference type="PROSITE" id="PS51186">
    <property type="entry name" value="GNAT"/>
    <property type="match status" value="1"/>
</dbReference>
<keyword evidence="1" id="KW-0808">Transferase</keyword>
<keyword evidence="4" id="KW-0687">Ribonucleoprotein</keyword>
<dbReference type="PANTHER" id="PTHR43877:SF2">
    <property type="entry name" value="AMINOALKYLPHOSPHONATE N-ACETYLTRANSFERASE-RELATED"/>
    <property type="match status" value="1"/>
</dbReference>
<comment type="caution">
    <text evidence="4">The sequence shown here is derived from an EMBL/GenBank/DDBJ whole genome shotgun (WGS) entry which is preliminary data.</text>
</comment>